<dbReference type="Gene3D" id="3.40.50.10990">
    <property type="entry name" value="GTP cyclohydrolase II"/>
    <property type="match status" value="1"/>
</dbReference>
<reference evidence="5 6" key="1">
    <citation type="journal article" date="2020" name="Biotechnol. Biofuels">
        <title>New insights from the biogas microbiome by comprehensive genome-resolved metagenomics of nearly 1600 species originating from multiple anaerobic digesters.</title>
        <authorList>
            <person name="Campanaro S."/>
            <person name="Treu L."/>
            <person name="Rodriguez-R L.M."/>
            <person name="Kovalovszki A."/>
            <person name="Ziels R.M."/>
            <person name="Maus I."/>
            <person name="Zhu X."/>
            <person name="Kougias P.G."/>
            <person name="Basile A."/>
            <person name="Luo G."/>
            <person name="Schluter A."/>
            <person name="Konstantinidis K.T."/>
            <person name="Angelidaki I."/>
        </authorList>
    </citation>
    <scope>NUCLEOTIDE SEQUENCE [LARGE SCALE GENOMIC DNA]</scope>
    <source>
        <strain evidence="5">AS27yjCOA_65</strain>
    </source>
</reference>
<feature type="non-terminal residue" evidence="5">
    <location>
        <position position="68"/>
    </location>
</feature>
<dbReference type="InterPro" id="IPR036144">
    <property type="entry name" value="RibA-like_sf"/>
</dbReference>
<gene>
    <name evidence="5" type="ORF">GYA55_02490</name>
</gene>
<accession>A0A7X9FPX6</accession>
<protein>
    <submittedName>
        <fullName evidence="5">Bifunctional 3,4-dihydroxy-2-butanone-4-phosphate synthase/GTP cyclohydrolase II</fullName>
    </submittedName>
</protein>
<dbReference type="GO" id="GO:0005829">
    <property type="term" value="C:cytosol"/>
    <property type="evidence" value="ECO:0007669"/>
    <property type="project" value="TreeGrafter"/>
</dbReference>
<evidence type="ECO:0000256" key="2">
    <source>
        <dbReference type="ARBA" id="ARBA00022619"/>
    </source>
</evidence>
<keyword evidence="2" id="KW-0686">Riboflavin biosynthesis</keyword>
<dbReference type="UniPathway" id="UPA00275"/>
<dbReference type="GO" id="GO:0046872">
    <property type="term" value="F:metal ion binding"/>
    <property type="evidence" value="ECO:0007669"/>
    <property type="project" value="UniProtKB-KW"/>
</dbReference>
<sequence length="68" mass="7731">MSYRRRTDCLVRQISSCLLPTDFGDFEAIAYKSDVDETPYLILKVGTWKADEPVLVRVHSGCMTGDIF</sequence>
<evidence type="ECO:0000313" key="6">
    <source>
        <dbReference type="Proteomes" id="UP000524246"/>
    </source>
</evidence>
<comment type="caution">
    <text evidence="5">The sequence shown here is derived from an EMBL/GenBank/DDBJ whole genome shotgun (WGS) entry which is preliminary data.</text>
</comment>
<dbReference type="GO" id="GO:0009231">
    <property type="term" value="P:riboflavin biosynthetic process"/>
    <property type="evidence" value="ECO:0007669"/>
    <property type="project" value="UniProtKB-UniPathway"/>
</dbReference>
<keyword evidence="3" id="KW-0479">Metal-binding</keyword>
<dbReference type="EMBL" id="JAAZON010000099">
    <property type="protein sequence ID" value="NMC62017.1"/>
    <property type="molecule type" value="Genomic_DNA"/>
</dbReference>
<evidence type="ECO:0000313" key="5">
    <source>
        <dbReference type="EMBL" id="NMC62017.1"/>
    </source>
</evidence>
<dbReference type="GO" id="GO:0003935">
    <property type="term" value="F:GTP cyclohydrolase II activity"/>
    <property type="evidence" value="ECO:0007669"/>
    <property type="project" value="TreeGrafter"/>
</dbReference>
<feature type="domain" description="GTP cyclohydrolase II" evidence="4">
    <location>
        <begin position="15"/>
        <end position="68"/>
    </location>
</feature>
<dbReference type="InterPro" id="IPR032677">
    <property type="entry name" value="GTP_cyclohydro_II"/>
</dbReference>
<dbReference type="PANTHER" id="PTHR21327:SF18">
    <property type="entry name" value="3,4-DIHYDROXY-2-BUTANONE 4-PHOSPHATE SYNTHASE"/>
    <property type="match status" value="1"/>
</dbReference>
<dbReference type="PANTHER" id="PTHR21327">
    <property type="entry name" value="GTP CYCLOHYDROLASE II-RELATED"/>
    <property type="match status" value="1"/>
</dbReference>
<evidence type="ECO:0000256" key="3">
    <source>
        <dbReference type="ARBA" id="ARBA00022723"/>
    </source>
</evidence>
<dbReference type="AlphaFoldDB" id="A0A7X9FPX6"/>
<evidence type="ECO:0000259" key="4">
    <source>
        <dbReference type="Pfam" id="PF00925"/>
    </source>
</evidence>
<evidence type="ECO:0000256" key="1">
    <source>
        <dbReference type="ARBA" id="ARBA00005104"/>
    </source>
</evidence>
<name>A0A7X9FPX6_9DELT</name>
<proteinExistence type="predicted"/>
<keyword evidence="5" id="KW-0378">Hydrolase</keyword>
<dbReference type="Proteomes" id="UP000524246">
    <property type="component" value="Unassembled WGS sequence"/>
</dbReference>
<organism evidence="5 6">
    <name type="scientific">SAR324 cluster bacterium</name>
    <dbReference type="NCBI Taxonomy" id="2024889"/>
    <lineage>
        <taxon>Bacteria</taxon>
        <taxon>Deltaproteobacteria</taxon>
        <taxon>SAR324 cluster</taxon>
    </lineage>
</organism>
<dbReference type="SUPFAM" id="SSF142695">
    <property type="entry name" value="RibA-like"/>
    <property type="match status" value="1"/>
</dbReference>
<dbReference type="Pfam" id="PF00925">
    <property type="entry name" value="GTP_cyclohydro2"/>
    <property type="match status" value="1"/>
</dbReference>
<comment type="pathway">
    <text evidence="1">Cofactor biosynthesis; riboflavin biosynthesis.</text>
</comment>